<dbReference type="PROSITE" id="PS50932">
    <property type="entry name" value="HTH_LACI_2"/>
    <property type="match status" value="1"/>
</dbReference>
<dbReference type="InterPro" id="IPR001387">
    <property type="entry name" value="Cro/C1-type_HTH"/>
</dbReference>
<dbReference type="PATRIC" id="fig|1121326.3.peg.3584"/>
<dbReference type="CDD" id="cd06294">
    <property type="entry name" value="PBP1_MalR-like"/>
    <property type="match status" value="1"/>
</dbReference>
<dbReference type="SMART" id="SM00354">
    <property type="entry name" value="HTH_LACI"/>
    <property type="match status" value="1"/>
</dbReference>
<accession>A0A161YJK6</accession>
<evidence type="ECO:0000259" key="5">
    <source>
        <dbReference type="PROSITE" id="PS50943"/>
    </source>
</evidence>
<keyword evidence="1" id="KW-0805">Transcription regulation</keyword>
<keyword evidence="7" id="KW-1185">Reference proteome</keyword>
<dbReference type="Gene3D" id="3.40.50.2300">
    <property type="match status" value="2"/>
</dbReference>
<evidence type="ECO:0000256" key="3">
    <source>
        <dbReference type="ARBA" id="ARBA00023163"/>
    </source>
</evidence>
<protein>
    <submittedName>
        <fullName evidence="6">HTH-type transcriptional regulator MalR</fullName>
    </submittedName>
</protein>
<dbReference type="PROSITE" id="PS50943">
    <property type="entry name" value="HTH_CROC1"/>
    <property type="match status" value="1"/>
</dbReference>
<evidence type="ECO:0000313" key="6">
    <source>
        <dbReference type="EMBL" id="KZL90642.1"/>
    </source>
</evidence>
<evidence type="ECO:0000256" key="2">
    <source>
        <dbReference type="ARBA" id="ARBA00023125"/>
    </source>
</evidence>
<comment type="caution">
    <text evidence="6">The sequence shown here is derived from an EMBL/GenBank/DDBJ whole genome shotgun (WGS) entry which is preliminary data.</text>
</comment>
<dbReference type="Pfam" id="PF13377">
    <property type="entry name" value="Peripla_BP_3"/>
    <property type="match status" value="1"/>
</dbReference>
<dbReference type="CDD" id="cd01392">
    <property type="entry name" value="HTH_LacI"/>
    <property type="match status" value="1"/>
</dbReference>
<dbReference type="STRING" id="1121326.CLMAG_35420"/>
<dbReference type="SUPFAM" id="SSF47413">
    <property type="entry name" value="lambda repressor-like DNA-binding domains"/>
    <property type="match status" value="1"/>
</dbReference>
<dbReference type="AlphaFoldDB" id="A0A161YJK6"/>
<dbReference type="GO" id="GO:0003700">
    <property type="term" value="F:DNA-binding transcription factor activity"/>
    <property type="evidence" value="ECO:0007669"/>
    <property type="project" value="TreeGrafter"/>
</dbReference>
<name>A0A161YJK6_9CLOT</name>
<dbReference type="InterPro" id="IPR000843">
    <property type="entry name" value="HTH_LacI"/>
</dbReference>
<keyword evidence="3" id="KW-0804">Transcription</keyword>
<keyword evidence="2" id="KW-0238">DNA-binding</keyword>
<feature type="domain" description="HTH lacI-type" evidence="4">
    <location>
        <begin position="3"/>
        <end position="57"/>
    </location>
</feature>
<dbReference type="InterPro" id="IPR046335">
    <property type="entry name" value="LacI/GalR-like_sensor"/>
</dbReference>
<dbReference type="InterPro" id="IPR010982">
    <property type="entry name" value="Lambda_DNA-bd_dom_sf"/>
</dbReference>
<dbReference type="Pfam" id="PF00356">
    <property type="entry name" value="LacI"/>
    <property type="match status" value="1"/>
</dbReference>
<dbReference type="Proteomes" id="UP000076603">
    <property type="component" value="Unassembled WGS sequence"/>
</dbReference>
<dbReference type="EMBL" id="LWAE01000004">
    <property type="protein sequence ID" value="KZL90642.1"/>
    <property type="molecule type" value="Genomic_DNA"/>
</dbReference>
<dbReference type="SUPFAM" id="SSF53822">
    <property type="entry name" value="Periplasmic binding protein-like I"/>
    <property type="match status" value="1"/>
</dbReference>
<reference evidence="6 7" key="1">
    <citation type="submission" date="2016-04" db="EMBL/GenBank/DDBJ databases">
        <title>Genome sequence of Clostridium magnum DSM 2767.</title>
        <authorList>
            <person name="Poehlein A."/>
            <person name="Uhlig R."/>
            <person name="Fischer R."/>
            <person name="Bahl H."/>
            <person name="Daniel R."/>
        </authorList>
    </citation>
    <scope>NUCLEOTIDE SEQUENCE [LARGE SCALE GENOMIC DNA]</scope>
    <source>
        <strain evidence="6 7">DSM 2767</strain>
    </source>
</reference>
<proteinExistence type="predicted"/>
<feature type="domain" description="HTH cro/C1-type" evidence="5">
    <location>
        <begin position="2"/>
        <end position="47"/>
    </location>
</feature>
<evidence type="ECO:0000313" key="7">
    <source>
        <dbReference type="Proteomes" id="UP000076603"/>
    </source>
</evidence>
<dbReference type="InterPro" id="IPR028082">
    <property type="entry name" value="Peripla_BP_I"/>
</dbReference>
<dbReference type="PANTHER" id="PTHR30146:SF109">
    <property type="entry name" value="HTH-TYPE TRANSCRIPTIONAL REGULATOR GALS"/>
    <property type="match status" value="1"/>
</dbReference>
<organism evidence="6 7">
    <name type="scientific">Clostridium magnum DSM 2767</name>
    <dbReference type="NCBI Taxonomy" id="1121326"/>
    <lineage>
        <taxon>Bacteria</taxon>
        <taxon>Bacillati</taxon>
        <taxon>Bacillota</taxon>
        <taxon>Clostridia</taxon>
        <taxon>Eubacteriales</taxon>
        <taxon>Clostridiaceae</taxon>
        <taxon>Clostridium</taxon>
    </lineage>
</organism>
<sequence>MGVTIKDVAREANVSPSTVSRAMAGSSRISEETKKRIEEAIKKLNYHPNVIARSLANKSTKVIGVVLPKGAEDLFKNPFFIQAMTGISTYVQECGYYIMYTFCKTEEDELKHIKDYINSNLVDGIILTVARLRDRSIKYLQEIDFPFVVIGRPEDTKNVLWVDNDNFNAMYNVVSKLLLKGHKEIAFLGANSELTVSKDRLSGYMQAHKIHGIDINENIILQVEDFREDLAYKAIEELLNTEKPTAIVATDDFLAFGANSYFTEKNIKGMAMIGFNNTLLAEYQKPSLTSVDINAEKIGYCAVKLLIDKLENNIEQRHYIIETNLVERDSTKQL</sequence>
<evidence type="ECO:0000259" key="4">
    <source>
        <dbReference type="PROSITE" id="PS50932"/>
    </source>
</evidence>
<gene>
    <name evidence="6" type="primary">malR</name>
    <name evidence="6" type="ORF">CLMAG_35420</name>
</gene>
<dbReference type="PROSITE" id="PS00356">
    <property type="entry name" value="HTH_LACI_1"/>
    <property type="match status" value="1"/>
</dbReference>
<dbReference type="Gene3D" id="1.10.260.40">
    <property type="entry name" value="lambda repressor-like DNA-binding domains"/>
    <property type="match status" value="1"/>
</dbReference>
<dbReference type="OrthoDB" id="9788209at2"/>
<dbReference type="PANTHER" id="PTHR30146">
    <property type="entry name" value="LACI-RELATED TRANSCRIPTIONAL REPRESSOR"/>
    <property type="match status" value="1"/>
</dbReference>
<evidence type="ECO:0000256" key="1">
    <source>
        <dbReference type="ARBA" id="ARBA00023015"/>
    </source>
</evidence>
<dbReference type="GO" id="GO:0000976">
    <property type="term" value="F:transcription cis-regulatory region binding"/>
    <property type="evidence" value="ECO:0007669"/>
    <property type="project" value="TreeGrafter"/>
</dbReference>
<dbReference type="RefSeq" id="WP_066625137.1">
    <property type="nucleotide sequence ID" value="NZ_FQXL01000078.1"/>
</dbReference>